<reference evidence="2 3" key="1">
    <citation type="submission" date="2021-11" db="EMBL/GenBank/DDBJ databases">
        <authorList>
            <person name="Huq M.A."/>
        </authorList>
    </citation>
    <scope>NUCLEOTIDE SEQUENCE [LARGE SCALE GENOMIC DNA]</scope>
    <source>
        <strain evidence="2 3">MAHUQ-52</strain>
    </source>
</reference>
<evidence type="ECO:0000259" key="1">
    <source>
        <dbReference type="SMART" id="SM00382"/>
    </source>
</evidence>
<dbReference type="Proteomes" id="UP001198701">
    <property type="component" value="Unassembled WGS sequence"/>
</dbReference>
<dbReference type="GO" id="GO:0005524">
    <property type="term" value="F:ATP binding"/>
    <property type="evidence" value="ECO:0007669"/>
    <property type="project" value="UniProtKB-KW"/>
</dbReference>
<keyword evidence="2" id="KW-0067">ATP-binding</keyword>
<dbReference type="InterPro" id="IPR003593">
    <property type="entry name" value="AAA+_ATPase"/>
</dbReference>
<name>A0ABS8IUY5_9BURK</name>
<dbReference type="SUPFAM" id="SSF52540">
    <property type="entry name" value="P-loop containing nucleoside triphosphate hydrolases"/>
    <property type="match status" value="1"/>
</dbReference>
<evidence type="ECO:0000313" key="3">
    <source>
        <dbReference type="Proteomes" id="UP001198701"/>
    </source>
</evidence>
<protein>
    <submittedName>
        <fullName evidence="2">ATP-binding protein</fullName>
    </submittedName>
</protein>
<feature type="domain" description="AAA+ ATPase" evidence="1">
    <location>
        <begin position="163"/>
        <end position="355"/>
    </location>
</feature>
<gene>
    <name evidence="2" type="ORF">LMJ30_11240</name>
</gene>
<dbReference type="RefSeq" id="WP_229432440.1">
    <property type="nucleotide sequence ID" value="NZ_JAJHPV010000013.1"/>
</dbReference>
<dbReference type="EMBL" id="JAJHPV010000013">
    <property type="protein sequence ID" value="MCC6071533.1"/>
    <property type="molecule type" value="Genomic_DNA"/>
</dbReference>
<evidence type="ECO:0000313" key="2">
    <source>
        <dbReference type="EMBL" id="MCC6071533.1"/>
    </source>
</evidence>
<dbReference type="SMART" id="SM00382">
    <property type="entry name" value="AAA"/>
    <property type="match status" value="1"/>
</dbReference>
<dbReference type="InterPro" id="IPR027417">
    <property type="entry name" value="P-loop_NTPase"/>
</dbReference>
<organism evidence="2 3">
    <name type="scientific">Massilia agrisoli</name>
    <dbReference type="NCBI Taxonomy" id="2892444"/>
    <lineage>
        <taxon>Bacteria</taxon>
        <taxon>Pseudomonadati</taxon>
        <taxon>Pseudomonadota</taxon>
        <taxon>Betaproteobacteria</taxon>
        <taxon>Burkholderiales</taxon>
        <taxon>Oxalobacteraceae</taxon>
        <taxon>Telluria group</taxon>
        <taxon>Massilia</taxon>
    </lineage>
</organism>
<dbReference type="Gene3D" id="3.40.50.300">
    <property type="entry name" value="P-loop containing nucleotide triphosphate hydrolases"/>
    <property type="match status" value="1"/>
</dbReference>
<comment type="caution">
    <text evidence="2">The sequence shown here is derived from an EMBL/GenBank/DDBJ whole genome shotgun (WGS) entry which is preliminary data.</text>
</comment>
<keyword evidence="3" id="KW-1185">Reference proteome</keyword>
<sequence length="452" mass="49833">METFAAAAAAAAPFTPRPPRTVNETGLPFVFLVELAVKVLFLRGLVRLVELASHLKLSVSVLDPMITFMRAEKLCEVTRIGSTGTDADISYKLTDLGRTRGVEYLNRCGYAGPAPVTLEAYSTEIRARSVASMRISRAAMLAEFGDIVVSAGVLDQLGAAMNSGRAMFIHGPAGSGKTYLAERLAGLLCGATSVPHALYVGGEVIQMYDPVVHREPEGSGTPDDVFHSRLAKDARWIACRRPAVLTGGELTLDMLDLKFDETTRYYQAPPHLKANNGIFIVDDLGRQRCSPTDLLNRWIVPMDRKVDFLSLHTGYKFQVPFDVIVVFSSNLPPAELGDGAFLRRIGYKIHVGPMVENDYRSIFMRACEAYGIAWCGETFDYLVREHHLREDRPLLACYPRDLLSQVRDKGAYEGEVPLLTPASIRWAWNNYFTGAQHTAPGTPDRSSQTQGD</sequence>
<proteinExistence type="predicted"/>
<accession>A0ABS8IUY5</accession>
<keyword evidence="2" id="KW-0547">Nucleotide-binding</keyword>